<dbReference type="Proteomes" id="UP000053370">
    <property type="component" value="Unassembled WGS sequence"/>
</dbReference>
<dbReference type="AlphaFoldDB" id="A0A0S7BUP2"/>
<evidence type="ECO:0000256" key="2">
    <source>
        <dbReference type="PROSITE-ProRule" id="PRU00339"/>
    </source>
</evidence>
<feature type="repeat" description="TPR" evidence="2">
    <location>
        <begin position="326"/>
        <end position="359"/>
    </location>
</feature>
<proteinExistence type="inferred from homology"/>
<name>A0A0S7BUP2_9CHLR</name>
<dbReference type="InterPro" id="IPR000189">
    <property type="entry name" value="Transglyc_AS"/>
</dbReference>
<dbReference type="PROSITE" id="PS51257">
    <property type="entry name" value="PROKAR_LIPOPROTEIN"/>
    <property type="match status" value="1"/>
</dbReference>
<dbReference type="SMART" id="SM00028">
    <property type="entry name" value="TPR"/>
    <property type="match status" value="9"/>
</dbReference>
<dbReference type="InterPro" id="IPR011990">
    <property type="entry name" value="TPR-like_helical_dom_sf"/>
</dbReference>
<sequence>MKFKIATIFTLCFIGLLLCGCDSKRNQLILGFFFTQTPVPPTATWTPEPTQTATPIPTPLPEFRIQSAEEFMLAGDYDRAWSEYEKIRSQNPREEYVAASIFGESRIAFLRGKFDQCQSILTEGLKEISGNENQSRLWYQKAECYQASGQWLDELDALRKFLEISPDTSLIFDVLERQGDAFYALEEYSKAAEQYLSALTLKTNNSVKIKLADTYYAQELYSEAFKVWLEILSSSASDQQKASICYRMGKAYLQIGSKEQAYSQFQEAVNQYPRYYDSYASLLILLENNQPVNEFQRGLVNYYMQQYALASESFYRYIAAEPNHDGSAYYYIGLCQMYMAEYEAAITSFQKIIDEYPNNRFYVSAWDEKAYIQWTELKRYDQAAQTLIQYASKHPDQPDAANFIFEAGRILERGNHLSDAAKQWERLIDEYPLYEKSSYALFLSGLSRFRIKSYDSALATLNRLLLLSTEPEELARAHFWIAKVYAEKGEKDAADRYFHLAAEDDPSDFYSERASDILSNKAPFEFSQLSHLEVNLRQERQIADQWMRLTFNLSSDIVLDQPDELLLNSTYKAANELWNLGQYQEAINQFDQIRLEYVDDPVNSYRLLNRLVDLGAWRPAVFTSRQILTAAGLIEDVRTLSAPNYFNHIRYCILYPEIINDTYETYKIHPFILYGLMRQESMYDPWISSSAGAIGLMQIMPSTGLEISKNLHWPPDYTDSDLQRALVAINFSGYYLERQFSYHGGSYFYMLAAYNAGPGNTAQWIKLANDDPDLFYEVIRFEETRNYIEHVYEFSKMYERLYTG</sequence>
<gene>
    <name evidence="4" type="ORF">ATC1_131266</name>
</gene>
<feature type="domain" description="Transglycosylase SLT" evidence="3">
    <location>
        <begin position="659"/>
        <end position="770"/>
    </location>
</feature>
<evidence type="ECO:0000259" key="3">
    <source>
        <dbReference type="Pfam" id="PF01464"/>
    </source>
</evidence>
<evidence type="ECO:0000256" key="1">
    <source>
        <dbReference type="ARBA" id="ARBA00007734"/>
    </source>
</evidence>
<feature type="repeat" description="TPR" evidence="2">
    <location>
        <begin position="242"/>
        <end position="275"/>
    </location>
</feature>
<dbReference type="GO" id="GO:0000270">
    <property type="term" value="P:peptidoglycan metabolic process"/>
    <property type="evidence" value="ECO:0007669"/>
    <property type="project" value="InterPro"/>
</dbReference>
<evidence type="ECO:0000313" key="4">
    <source>
        <dbReference type="EMBL" id="GAP41281.1"/>
    </source>
</evidence>
<dbReference type="GO" id="GO:0016020">
    <property type="term" value="C:membrane"/>
    <property type="evidence" value="ECO:0007669"/>
    <property type="project" value="InterPro"/>
</dbReference>
<keyword evidence="2" id="KW-0802">TPR repeat</keyword>
<comment type="similarity">
    <text evidence="1">Belongs to the transglycosylase Slt family.</text>
</comment>
<dbReference type="PROSITE" id="PS00922">
    <property type="entry name" value="TRANSGLYCOSYLASE"/>
    <property type="match status" value="1"/>
</dbReference>
<protein>
    <submittedName>
        <fullName evidence="4">Soluble lytic murein transglycosylase</fullName>
    </submittedName>
</protein>
<feature type="repeat" description="TPR" evidence="2">
    <location>
        <begin position="172"/>
        <end position="205"/>
    </location>
</feature>
<dbReference type="EMBL" id="DF968181">
    <property type="protein sequence ID" value="GAP41281.1"/>
    <property type="molecule type" value="Genomic_DNA"/>
</dbReference>
<organism evidence="4">
    <name type="scientific">Flexilinea flocculi</name>
    <dbReference type="NCBI Taxonomy" id="1678840"/>
    <lineage>
        <taxon>Bacteria</taxon>
        <taxon>Bacillati</taxon>
        <taxon>Chloroflexota</taxon>
        <taxon>Anaerolineae</taxon>
        <taxon>Anaerolineales</taxon>
        <taxon>Anaerolineaceae</taxon>
        <taxon>Flexilinea</taxon>
    </lineage>
</organism>
<dbReference type="PROSITE" id="PS50005">
    <property type="entry name" value="TPR"/>
    <property type="match status" value="4"/>
</dbReference>
<dbReference type="InterPro" id="IPR008258">
    <property type="entry name" value="Transglycosylase_SLT_dom_1"/>
</dbReference>
<dbReference type="GO" id="GO:0008933">
    <property type="term" value="F:peptidoglycan lytic transglycosylase activity"/>
    <property type="evidence" value="ECO:0007669"/>
    <property type="project" value="InterPro"/>
</dbReference>
<dbReference type="CDD" id="cd13401">
    <property type="entry name" value="Slt70-like"/>
    <property type="match status" value="1"/>
</dbReference>
<dbReference type="Pfam" id="PF13432">
    <property type="entry name" value="TPR_16"/>
    <property type="match status" value="1"/>
</dbReference>
<dbReference type="InterPro" id="IPR019734">
    <property type="entry name" value="TPR_rpt"/>
</dbReference>
<dbReference type="Gene3D" id="1.10.530.10">
    <property type="match status" value="1"/>
</dbReference>
<dbReference type="RefSeq" id="WP_062282174.1">
    <property type="nucleotide sequence ID" value="NZ_DF968181.1"/>
</dbReference>
<dbReference type="InterPro" id="IPR023346">
    <property type="entry name" value="Lysozyme-like_dom_sf"/>
</dbReference>
<dbReference type="Gene3D" id="1.25.40.10">
    <property type="entry name" value="Tetratricopeptide repeat domain"/>
    <property type="match status" value="4"/>
</dbReference>
<dbReference type="SUPFAM" id="SSF48452">
    <property type="entry name" value="TPR-like"/>
    <property type="match status" value="3"/>
</dbReference>
<reference evidence="4" key="1">
    <citation type="journal article" date="2015" name="Genome Announc.">
        <title>Draft Genome Sequence of Anaerolineae Strain TC1, a Novel Isolate from a Methanogenic Wastewater Treatment System.</title>
        <authorList>
            <person name="Matsuura N."/>
            <person name="Tourlousse D.M."/>
            <person name="Sun L."/>
            <person name="Toyonaga M."/>
            <person name="Kuroda K."/>
            <person name="Ohashi A."/>
            <person name="Cruz R."/>
            <person name="Yamaguchi T."/>
            <person name="Sekiguchi Y."/>
        </authorList>
    </citation>
    <scope>NUCLEOTIDE SEQUENCE [LARGE SCALE GENOMIC DNA]</scope>
    <source>
        <strain evidence="4">TC1</strain>
    </source>
</reference>
<keyword evidence="5" id="KW-1185">Reference proteome</keyword>
<feature type="repeat" description="TPR" evidence="2">
    <location>
        <begin position="475"/>
        <end position="508"/>
    </location>
</feature>
<evidence type="ECO:0000313" key="5">
    <source>
        <dbReference type="Proteomes" id="UP000053370"/>
    </source>
</evidence>
<dbReference type="Pfam" id="PF13174">
    <property type="entry name" value="TPR_6"/>
    <property type="match status" value="2"/>
</dbReference>
<dbReference type="OrthoDB" id="9815002at2"/>
<dbReference type="SUPFAM" id="SSF53955">
    <property type="entry name" value="Lysozyme-like"/>
    <property type="match status" value="1"/>
</dbReference>
<dbReference type="Pfam" id="PF01464">
    <property type="entry name" value="SLT"/>
    <property type="match status" value="1"/>
</dbReference>
<dbReference type="PANTHER" id="PTHR37423">
    <property type="entry name" value="SOLUBLE LYTIC MUREIN TRANSGLYCOSYLASE-RELATED"/>
    <property type="match status" value="1"/>
</dbReference>
<dbReference type="PANTHER" id="PTHR37423:SF2">
    <property type="entry name" value="MEMBRANE-BOUND LYTIC MUREIN TRANSGLYCOSYLASE C"/>
    <property type="match status" value="1"/>
</dbReference>
<dbReference type="STRING" id="1678840.ATC1_131266"/>
<accession>A0A0S7BUP2</accession>